<keyword evidence="7" id="KW-0573">Peptidoglycan synthesis</keyword>
<feature type="transmembrane region" description="Helical" evidence="7">
    <location>
        <begin position="276"/>
        <end position="298"/>
    </location>
</feature>
<dbReference type="GO" id="GO:0008360">
    <property type="term" value="P:regulation of cell shape"/>
    <property type="evidence" value="ECO:0007669"/>
    <property type="project" value="UniProtKB-KW"/>
</dbReference>
<evidence type="ECO:0000256" key="4">
    <source>
        <dbReference type="ARBA" id="ARBA00022692"/>
    </source>
</evidence>
<feature type="transmembrane region" description="Helical" evidence="7">
    <location>
        <begin position="116"/>
        <end position="134"/>
    </location>
</feature>
<evidence type="ECO:0000256" key="8">
    <source>
        <dbReference type="NCBIfam" id="TIGR00445"/>
    </source>
</evidence>
<keyword evidence="7 9" id="KW-0460">Magnesium</keyword>
<reference evidence="10 11" key="1">
    <citation type="submission" date="2018-06" db="EMBL/GenBank/DDBJ databases">
        <title>Sphaerisporangium craniellae sp. nov., isolated from a marine sponge in the South China Sea.</title>
        <authorList>
            <person name="Li L."/>
        </authorList>
    </citation>
    <scope>NUCLEOTIDE SEQUENCE [LARGE SCALE GENOMIC DNA]</scope>
    <source>
        <strain evidence="10 11">LHW63015</strain>
    </source>
</reference>
<dbReference type="CDD" id="cd06852">
    <property type="entry name" value="GT_MraY"/>
    <property type="match status" value="1"/>
</dbReference>
<dbReference type="RefSeq" id="WP_113980537.1">
    <property type="nucleotide sequence ID" value="NZ_QMEY01000003.1"/>
</dbReference>
<dbReference type="GO" id="GO:0009252">
    <property type="term" value="P:peptidoglycan biosynthetic process"/>
    <property type="evidence" value="ECO:0007669"/>
    <property type="project" value="UniProtKB-UniRule"/>
</dbReference>
<evidence type="ECO:0000256" key="5">
    <source>
        <dbReference type="ARBA" id="ARBA00022989"/>
    </source>
</evidence>
<comment type="similarity">
    <text evidence="2 7">Belongs to the glycosyltransferase 4 family. MraY subfamily.</text>
</comment>
<keyword evidence="7" id="KW-0133">Cell shape</keyword>
<dbReference type="InterPro" id="IPR003524">
    <property type="entry name" value="PNAcMuramoyl-5peptid_Trfase"/>
</dbReference>
<evidence type="ECO:0000256" key="3">
    <source>
        <dbReference type="ARBA" id="ARBA00022679"/>
    </source>
</evidence>
<sequence>MRDILVAAAVALLLSMIGTPVAMRVFSRRGYGQNIREEGPSGHYDKRGTPTMGGTVIVIAALLGYAASHAATLTTPTISGGLVLFLMTGLAAVGFLDDFIKIYKQRSLGLRSGAKAFGQLIVGAVFAVLVVRFPNAYDITPATTRLSFLRDFGPSISLIPFIIWVLIMIVGFSNAVNLTDGLDGLASGATGVVLASYVLIGNWQLRNSCVNQLGPNCYWVRDPLDLAVVAAAVLGALVGFLWWNAPPAKIFMGDTGSLALGGVIAGLAVTTRTQLLLIILAGMCVIITLSVIIQVGFFKMTRRRVFRMAPLQHHFELAGWAETTIVVRFWLIAGLCAAAGLGLFYVEWMPKS</sequence>
<dbReference type="GO" id="GO:0051992">
    <property type="term" value="F:UDP-N-acetylmuramoyl-L-alanyl-D-glutamyl-meso-2,6-diaminopimelyl-D-alanyl-D-alanine:undecaprenyl-phosphate transferase activity"/>
    <property type="evidence" value="ECO:0007669"/>
    <property type="project" value="RHEA"/>
</dbReference>
<dbReference type="GO" id="GO:0071555">
    <property type="term" value="P:cell wall organization"/>
    <property type="evidence" value="ECO:0007669"/>
    <property type="project" value="UniProtKB-KW"/>
</dbReference>
<dbReference type="Pfam" id="PF10555">
    <property type="entry name" value="MraY_sig1"/>
    <property type="match status" value="1"/>
</dbReference>
<evidence type="ECO:0000256" key="7">
    <source>
        <dbReference type="HAMAP-Rule" id="MF_00038"/>
    </source>
</evidence>
<feature type="transmembrane region" description="Helical" evidence="7">
    <location>
        <begin position="185"/>
        <end position="203"/>
    </location>
</feature>
<feature type="transmembrane region" description="Helical" evidence="7">
    <location>
        <begin position="325"/>
        <end position="346"/>
    </location>
</feature>
<dbReference type="PANTHER" id="PTHR22926">
    <property type="entry name" value="PHOSPHO-N-ACETYLMURAMOYL-PENTAPEPTIDE-TRANSFERASE"/>
    <property type="match status" value="1"/>
</dbReference>
<comment type="function">
    <text evidence="7">Catalyzes the initial step of the lipid cycle reactions in the biosynthesis of the cell wall peptidoglycan: transfers peptidoglycan precursor phospho-MurNAc-pentapeptide from UDP-MurNAc-pentapeptide onto the lipid carrier undecaprenyl phosphate, yielding undecaprenyl-pyrophosphoryl-MurNAc-pentapeptide, known as lipid I.</text>
</comment>
<dbReference type="GO" id="GO:0051301">
    <property type="term" value="P:cell division"/>
    <property type="evidence" value="ECO:0007669"/>
    <property type="project" value="UniProtKB-KW"/>
</dbReference>
<dbReference type="PANTHER" id="PTHR22926:SF5">
    <property type="entry name" value="PHOSPHO-N-ACETYLMURAMOYL-PENTAPEPTIDE-TRANSFERASE HOMOLOG"/>
    <property type="match status" value="1"/>
</dbReference>
<keyword evidence="4 7" id="KW-0812">Transmembrane</keyword>
<dbReference type="GO" id="GO:0008963">
    <property type="term" value="F:phospho-N-acetylmuramoyl-pentapeptide-transferase activity"/>
    <property type="evidence" value="ECO:0007669"/>
    <property type="project" value="UniProtKB-UniRule"/>
</dbReference>
<protein>
    <recommendedName>
        <fullName evidence="7 8">Phospho-N-acetylmuramoyl-pentapeptide-transferase</fullName>
        <ecNumber evidence="7 8">2.7.8.13</ecNumber>
    </recommendedName>
    <alternativeName>
        <fullName evidence="7">UDP-MurNAc-pentapeptide phosphotransferase</fullName>
    </alternativeName>
</protein>
<keyword evidence="7 9" id="KW-0479">Metal-binding</keyword>
<dbReference type="GO" id="GO:0046872">
    <property type="term" value="F:metal ion binding"/>
    <property type="evidence" value="ECO:0007669"/>
    <property type="project" value="UniProtKB-KW"/>
</dbReference>
<comment type="pathway">
    <text evidence="7">Cell wall biogenesis; peptidoglycan biosynthesis.</text>
</comment>
<evidence type="ECO:0000256" key="9">
    <source>
        <dbReference type="PIRSR" id="PIRSR600715-1"/>
    </source>
</evidence>
<comment type="caution">
    <text evidence="10">The sequence shown here is derived from an EMBL/GenBank/DDBJ whole genome shotgun (WGS) entry which is preliminary data.</text>
</comment>
<dbReference type="EC" id="2.7.8.13" evidence="7 8"/>
<comment type="subcellular location">
    <subcellularLocation>
        <location evidence="7">Cell membrane</location>
        <topology evidence="7">Multi-pass membrane protein</topology>
    </subcellularLocation>
    <subcellularLocation>
        <location evidence="1">Membrane</location>
        <topology evidence="1">Multi-pass membrane protein</topology>
    </subcellularLocation>
</comment>
<keyword evidence="5 7" id="KW-1133">Transmembrane helix</keyword>
<dbReference type="NCBIfam" id="TIGR00445">
    <property type="entry name" value="mraY"/>
    <property type="match status" value="1"/>
</dbReference>
<feature type="transmembrane region" description="Helical" evidence="7">
    <location>
        <begin position="250"/>
        <end position="269"/>
    </location>
</feature>
<dbReference type="Proteomes" id="UP000253303">
    <property type="component" value="Unassembled WGS sequence"/>
</dbReference>
<dbReference type="PROSITE" id="PS01348">
    <property type="entry name" value="MRAY_2"/>
    <property type="match status" value="1"/>
</dbReference>
<dbReference type="Pfam" id="PF00953">
    <property type="entry name" value="Glycos_transf_4"/>
    <property type="match status" value="1"/>
</dbReference>
<feature type="transmembrane region" description="Helical" evidence="7">
    <location>
        <begin position="224"/>
        <end position="244"/>
    </location>
</feature>
<feature type="transmembrane region" description="Helical" evidence="7">
    <location>
        <begin position="48"/>
        <end position="66"/>
    </location>
</feature>
<dbReference type="OrthoDB" id="9805475at2"/>
<name>A0A366M423_9ACTN</name>
<dbReference type="AlphaFoldDB" id="A0A366M423"/>
<dbReference type="GO" id="GO:0005886">
    <property type="term" value="C:plasma membrane"/>
    <property type="evidence" value="ECO:0007669"/>
    <property type="project" value="UniProtKB-SubCell"/>
</dbReference>
<gene>
    <name evidence="7" type="primary">mraY</name>
    <name evidence="10" type="ORF">DP939_11145</name>
</gene>
<keyword evidence="7" id="KW-0131">Cell cycle</keyword>
<evidence type="ECO:0000313" key="11">
    <source>
        <dbReference type="Proteomes" id="UP000253303"/>
    </source>
</evidence>
<evidence type="ECO:0000256" key="1">
    <source>
        <dbReference type="ARBA" id="ARBA00004141"/>
    </source>
</evidence>
<dbReference type="HAMAP" id="MF_00038">
    <property type="entry name" value="MraY"/>
    <property type="match status" value="1"/>
</dbReference>
<dbReference type="InterPro" id="IPR000715">
    <property type="entry name" value="Glycosyl_transferase_4"/>
</dbReference>
<evidence type="ECO:0000313" key="10">
    <source>
        <dbReference type="EMBL" id="RBQ20344.1"/>
    </source>
</evidence>
<feature type="binding site" evidence="9">
    <location>
        <position position="177"/>
    </location>
    <ligand>
        <name>Mg(2+)</name>
        <dbReference type="ChEBI" id="CHEBI:18420"/>
    </ligand>
</feature>
<evidence type="ECO:0000256" key="2">
    <source>
        <dbReference type="ARBA" id="ARBA00005583"/>
    </source>
</evidence>
<comment type="cofactor">
    <cofactor evidence="7 9">
        <name>Mg(2+)</name>
        <dbReference type="ChEBI" id="CHEBI:18420"/>
    </cofactor>
</comment>
<keyword evidence="7" id="KW-1003">Cell membrane</keyword>
<feature type="transmembrane region" description="Helical" evidence="7">
    <location>
        <begin position="78"/>
        <end position="96"/>
    </location>
</feature>
<evidence type="ECO:0000256" key="6">
    <source>
        <dbReference type="ARBA" id="ARBA00023136"/>
    </source>
</evidence>
<feature type="transmembrane region" description="Helical" evidence="7">
    <location>
        <begin position="155"/>
        <end position="173"/>
    </location>
</feature>
<feature type="binding site" evidence="9">
    <location>
        <position position="254"/>
    </location>
    <ligand>
        <name>Mg(2+)</name>
        <dbReference type="ChEBI" id="CHEBI:18420"/>
    </ligand>
</feature>
<proteinExistence type="inferred from homology"/>
<accession>A0A366M423</accession>
<keyword evidence="3 7" id="KW-0808">Transferase</keyword>
<dbReference type="EMBL" id="QMEY01000003">
    <property type="protein sequence ID" value="RBQ20344.1"/>
    <property type="molecule type" value="Genomic_DNA"/>
</dbReference>
<organism evidence="10 11">
    <name type="scientific">Spongiactinospora rosea</name>
    <dbReference type="NCBI Taxonomy" id="2248750"/>
    <lineage>
        <taxon>Bacteria</taxon>
        <taxon>Bacillati</taxon>
        <taxon>Actinomycetota</taxon>
        <taxon>Actinomycetes</taxon>
        <taxon>Streptosporangiales</taxon>
        <taxon>Streptosporangiaceae</taxon>
        <taxon>Spongiactinospora</taxon>
    </lineage>
</organism>
<keyword evidence="11" id="KW-1185">Reference proteome</keyword>
<keyword evidence="6 7" id="KW-0472">Membrane</keyword>
<comment type="catalytic activity">
    <reaction evidence="7">
        <text>UDP-N-acetyl-alpha-D-muramoyl-L-alanyl-gamma-D-glutamyl-meso-2,6-diaminopimeloyl-D-alanyl-D-alanine + di-trans,octa-cis-undecaprenyl phosphate = di-trans,octa-cis-undecaprenyl diphospho-N-acetyl-alpha-D-muramoyl-L-alanyl-D-glutamyl-meso-2,6-diaminopimeloyl-D-alanyl-D-alanine + UMP</text>
        <dbReference type="Rhea" id="RHEA:28386"/>
        <dbReference type="ChEBI" id="CHEBI:57865"/>
        <dbReference type="ChEBI" id="CHEBI:60392"/>
        <dbReference type="ChEBI" id="CHEBI:61386"/>
        <dbReference type="ChEBI" id="CHEBI:61387"/>
        <dbReference type="EC" id="2.7.8.13"/>
    </reaction>
</comment>
<dbReference type="InterPro" id="IPR018480">
    <property type="entry name" value="PNAcMuramoyl-5peptid_Trfase_CS"/>
</dbReference>
<dbReference type="UniPathway" id="UPA00219"/>
<keyword evidence="7" id="KW-0132">Cell division</keyword>
<keyword evidence="7" id="KW-0961">Cell wall biogenesis/degradation</keyword>